<dbReference type="InterPro" id="IPR015797">
    <property type="entry name" value="NUDIX_hydrolase-like_dom_sf"/>
</dbReference>
<dbReference type="PANTHER" id="PTHR12629:SF0">
    <property type="entry name" value="DIPHOSPHOINOSITOL-POLYPHOSPHATE DIPHOSPHATASE"/>
    <property type="match status" value="1"/>
</dbReference>
<dbReference type="PROSITE" id="PS51462">
    <property type="entry name" value="NUDIX"/>
    <property type="match status" value="1"/>
</dbReference>
<dbReference type="PANTHER" id="PTHR12629">
    <property type="entry name" value="DIPHOSPHOINOSITOL POLYPHOSPHATE PHOSPHOHYDROLASE"/>
    <property type="match status" value="1"/>
</dbReference>
<feature type="domain" description="Nudix hydrolase" evidence="5">
    <location>
        <begin position="7"/>
        <end position="134"/>
    </location>
</feature>
<dbReference type="Proteomes" id="UP000667802">
    <property type="component" value="Unassembled WGS sequence"/>
</dbReference>
<comment type="cofactor">
    <cofactor evidence="1">
        <name>Mg(2+)</name>
        <dbReference type="ChEBI" id="CHEBI:18420"/>
    </cofactor>
</comment>
<evidence type="ECO:0000313" key="6">
    <source>
        <dbReference type="EMBL" id="MDR9899986.1"/>
    </source>
</evidence>
<dbReference type="Gene3D" id="3.90.79.10">
    <property type="entry name" value="Nucleoside Triphosphate Pyrophosphohydrolase"/>
    <property type="match status" value="1"/>
</dbReference>
<proteinExistence type="predicted"/>
<keyword evidence="2" id="KW-0479">Metal-binding</keyword>
<dbReference type="GO" id="GO:0005737">
    <property type="term" value="C:cytoplasm"/>
    <property type="evidence" value="ECO:0007669"/>
    <property type="project" value="TreeGrafter"/>
</dbReference>
<dbReference type="Pfam" id="PF00293">
    <property type="entry name" value="NUDIX"/>
    <property type="match status" value="1"/>
</dbReference>
<dbReference type="RefSeq" id="WP_208345383.1">
    <property type="nucleotide sequence ID" value="NZ_CAWQFN010000653.1"/>
</dbReference>
<sequence>MSRKVSKVFQQSGVIPYRLQNGSLEVLLITTRNRQNWVVPKGGVIDGMSPAISAAKEAWEEAGVVGQVYTHELDTYKYRKKGKKYEVKMFLLSVETVLEDYPEVGQRQRQWLDINKAIRRVKKPSIKRILKDFLEPN</sequence>
<keyword evidence="7" id="KW-1185">Reference proteome</keyword>
<comment type="caution">
    <text evidence="6">The sequence shown here is derived from an EMBL/GenBank/DDBJ whole genome shotgun (WGS) entry which is preliminary data.</text>
</comment>
<dbReference type="CDD" id="cd04666">
    <property type="entry name" value="NUDIX_DIPP2_like_Nudt4"/>
    <property type="match status" value="1"/>
</dbReference>
<dbReference type="AlphaFoldDB" id="A0AAP5IED7"/>
<accession>A0AAP5IED7</accession>
<evidence type="ECO:0000256" key="2">
    <source>
        <dbReference type="ARBA" id="ARBA00022723"/>
    </source>
</evidence>
<dbReference type="InterPro" id="IPR000086">
    <property type="entry name" value="NUDIX_hydrolase_dom"/>
</dbReference>
<evidence type="ECO:0000313" key="7">
    <source>
        <dbReference type="Proteomes" id="UP000667802"/>
    </source>
</evidence>
<keyword evidence="3 6" id="KW-0378">Hydrolase</keyword>
<evidence type="ECO:0000256" key="1">
    <source>
        <dbReference type="ARBA" id="ARBA00001946"/>
    </source>
</evidence>
<dbReference type="GO" id="GO:0046872">
    <property type="term" value="F:metal ion binding"/>
    <property type="evidence" value="ECO:0007669"/>
    <property type="project" value="UniProtKB-KW"/>
</dbReference>
<keyword evidence="4" id="KW-0460">Magnesium</keyword>
<evidence type="ECO:0000259" key="5">
    <source>
        <dbReference type="PROSITE" id="PS51462"/>
    </source>
</evidence>
<evidence type="ECO:0000256" key="4">
    <source>
        <dbReference type="ARBA" id="ARBA00022842"/>
    </source>
</evidence>
<dbReference type="SUPFAM" id="SSF55811">
    <property type="entry name" value="Nudix"/>
    <property type="match status" value="1"/>
</dbReference>
<dbReference type="EMBL" id="JAALHA020000029">
    <property type="protein sequence ID" value="MDR9899986.1"/>
    <property type="molecule type" value="Genomic_DNA"/>
</dbReference>
<name>A0AAP5IED7_9CYAN</name>
<dbReference type="InterPro" id="IPR047198">
    <property type="entry name" value="DDP-like_NUDIX"/>
</dbReference>
<evidence type="ECO:0000256" key="3">
    <source>
        <dbReference type="ARBA" id="ARBA00022801"/>
    </source>
</evidence>
<reference evidence="7" key="1">
    <citation type="journal article" date="2021" name="Science">
        <title>Hunting the eagle killer: A cyanobacterial neurotoxin causes vacuolar myelinopathy.</title>
        <authorList>
            <person name="Breinlinger S."/>
            <person name="Phillips T.J."/>
            <person name="Haram B.N."/>
            <person name="Mares J."/>
            <person name="Martinez Yerena J.A."/>
            <person name="Hrouzek P."/>
            <person name="Sobotka R."/>
            <person name="Henderson W.M."/>
            <person name="Schmieder P."/>
            <person name="Williams S.M."/>
            <person name="Lauderdale J.D."/>
            <person name="Wilde H.D."/>
            <person name="Gerrin W."/>
            <person name="Kust A."/>
            <person name="Washington J.W."/>
            <person name="Wagner C."/>
            <person name="Geier B."/>
            <person name="Liebeke M."/>
            <person name="Enke H."/>
            <person name="Niedermeyer T.H.J."/>
            <person name="Wilde S.B."/>
        </authorList>
    </citation>
    <scope>NUCLEOTIDE SEQUENCE [LARGE SCALE GENOMIC DNA]</scope>
    <source>
        <strain evidence="7">Thurmond2011</strain>
    </source>
</reference>
<organism evidence="6 7">
    <name type="scientific">Aetokthonos hydrillicola Thurmond2011</name>
    <dbReference type="NCBI Taxonomy" id="2712845"/>
    <lineage>
        <taxon>Bacteria</taxon>
        <taxon>Bacillati</taxon>
        <taxon>Cyanobacteriota</taxon>
        <taxon>Cyanophyceae</taxon>
        <taxon>Nostocales</taxon>
        <taxon>Hapalosiphonaceae</taxon>
        <taxon>Aetokthonos</taxon>
    </lineage>
</organism>
<protein>
    <submittedName>
        <fullName evidence="6">NUDIX hydrolase</fullName>
    </submittedName>
</protein>
<dbReference type="GO" id="GO:0016462">
    <property type="term" value="F:pyrophosphatase activity"/>
    <property type="evidence" value="ECO:0007669"/>
    <property type="project" value="InterPro"/>
</dbReference>
<gene>
    <name evidence="6" type="ORF">G7B40_036350</name>
</gene>